<evidence type="ECO:0000313" key="2">
    <source>
        <dbReference type="Proteomes" id="UP000186268"/>
    </source>
</evidence>
<reference evidence="1 2" key="1">
    <citation type="submission" date="2016-09" db="EMBL/GenBank/DDBJ databases">
        <title>Xenorhabdus thuongxuanensis sp. nov. and Xenorhabdus eapokensis sp. nov., isolated from Steinernema species.</title>
        <authorList>
            <person name="Kaempfer P."/>
            <person name="Tobias N.J."/>
            <person name="Phan Ke L."/>
            <person name="Bode H.B."/>
            <person name="Glaeser S.P."/>
        </authorList>
    </citation>
    <scope>NUCLEOTIDE SEQUENCE [LARGE SCALE GENOMIC DNA]</scope>
    <source>
        <strain evidence="1 2">DL20</strain>
    </source>
</reference>
<name>A0A1Q5TJ01_9GAMM</name>
<evidence type="ECO:0000313" key="1">
    <source>
        <dbReference type="EMBL" id="OKP00199.1"/>
    </source>
</evidence>
<protein>
    <recommendedName>
        <fullName evidence="3">Cytoplasmic protein</fullName>
    </recommendedName>
</protein>
<evidence type="ECO:0008006" key="3">
    <source>
        <dbReference type="Google" id="ProtNLM"/>
    </source>
</evidence>
<dbReference type="AlphaFoldDB" id="A0A1Q5TJ01"/>
<accession>A0A1Q5TJ01</accession>
<comment type="caution">
    <text evidence="1">The sequence shown here is derived from an EMBL/GenBank/DDBJ whole genome shotgun (WGS) entry which is preliminary data.</text>
</comment>
<proteinExistence type="predicted"/>
<gene>
    <name evidence="1" type="ORF">Xedl_03395</name>
</gene>
<keyword evidence="2" id="KW-1185">Reference proteome</keyword>
<sequence>MKTMKEATKQAMDYFLRSKVYTVEKLKADYMAELADYSDGIWEAPQRAARLGAAVKRYKTSEMLCFIFATVTNEYKFDPDLTPLTVKRLCNALFGRTGSQWLIVDVFGEKGRQHRSKDSNPERIEQMADRFRTAAIQHWSVTLAEIERVKREYQAEIKKKQNAKE</sequence>
<dbReference type="EMBL" id="MKGQ01000038">
    <property type="protein sequence ID" value="OKP00199.1"/>
    <property type="molecule type" value="Genomic_DNA"/>
</dbReference>
<dbReference type="Proteomes" id="UP000186268">
    <property type="component" value="Unassembled WGS sequence"/>
</dbReference>
<organism evidence="1 2">
    <name type="scientific">Xenorhabdus eapokensis</name>
    <dbReference type="NCBI Taxonomy" id="1873482"/>
    <lineage>
        <taxon>Bacteria</taxon>
        <taxon>Pseudomonadati</taxon>
        <taxon>Pseudomonadota</taxon>
        <taxon>Gammaproteobacteria</taxon>
        <taxon>Enterobacterales</taxon>
        <taxon>Morganellaceae</taxon>
        <taxon>Xenorhabdus</taxon>
    </lineage>
</organism>